<keyword evidence="2" id="KW-1185">Reference proteome</keyword>
<sequence length="93" mass="10107">MLDITLNWKPDPQTLTQLVQVAIQEQKSLETLLDEAIAQYLQANLTPNPLSPSPTPPDPFLTGLYDGSAELSTEAEAILTAEIQSASGLSWKK</sequence>
<dbReference type="RefSeq" id="WP_006621136.1">
    <property type="nucleotide sequence ID" value="NZ_FO818640.1"/>
</dbReference>
<organism evidence="1 2">
    <name type="scientific">Limnospira indica PCC 8005</name>
    <dbReference type="NCBI Taxonomy" id="376219"/>
    <lineage>
        <taxon>Bacteria</taxon>
        <taxon>Bacillati</taxon>
        <taxon>Cyanobacteriota</taxon>
        <taxon>Cyanophyceae</taxon>
        <taxon>Oscillatoriophycideae</taxon>
        <taxon>Oscillatoriales</taxon>
        <taxon>Sirenicapillariaceae</taxon>
        <taxon>Limnospira</taxon>
    </lineage>
</organism>
<evidence type="ECO:0000313" key="2">
    <source>
        <dbReference type="Proteomes" id="UP000032946"/>
    </source>
</evidence>
<reference evidence="1 2" key="1">
    <citation type="submission" date="2014-02" db="EMBL/GenBank/DDBJ databases">
        <authorList>
            <person name="Genoscope - CEA"/>
        </authorList>
    </citation>
    <scope>NUCLEOTIDE SEQUENCE [LARGE SCALE GENOMIC DNA]</scope>
    <source>
        <strain evidence="1 2">PCC 8005</strain>
    </source>
</reference>
<protein>
    <submittedName>
        <fullName evidence="1">Uncharacterized protein</fullName>
    </submittedName>
</protein>
<proteinExistence type="predicted"/>
<dbReference type="Proteomes" id="UP000032946">
    <property type="component" value="Chromosome"/>
</dbReference>
<accession>A0A9P1KCF5</accession>
<evidence type="ECO:0000313" key="1">
    <source>
        <dbReference type="EMBL" id="CDM93548.1"/>
    </source>
</evidence>
<name>A0A9P1KCF5_9CYAN</name>
<gene>
    <name evidence="1" type="ORF">ARTHRO_11221</name>
</gene>
<dbReference type="EMBL" id="FO818640">
    <property type="protein sequence ID" value="CDM93548.1"/>
    <property type="molecule type" value="Genomic_DNA"/>
</dbReference>
<dbReference type="AlphaFoldDB" id="A0A9P1KCF5"/>